<evidence type="ECO:0000313" key="2">
    <source>
        <dbReference type="Proteomes" id="UP000501240"/>
    </source>
</evidence>
<organism evidence="1 2">
    <name type="scientific">Actinomadura verrucosospora</name>
    <dbReference type="NCBI Taxonomy" id="46165"/>
    <lineage>
        <taxon>Bacteria</taxon>
        <taxon>Bacillati</taxon>
        <taxon>Actinomycetota</taxon>
        <taxon>Actinomycetes</taxon>
        <taxon>Streptosporangiales</taxon>
        <taxon>Thermomonosporaceae</taxon>
        <taxon>Actinomadura</taxon>
    </lineage>
</organism>
<dbReference type="EMBL" id="CP053892">
    <property type="protein sequence ID" value="QKG24625.1"/>
    <property type="molecule type" value="Genomic_DNA"/>
</dbReference>
<name>A0A7D4A7W3_ACTVE</name>
<keyword evidence="2" id="KW-1185">Reference proteome</keyword>
<dbReference type="RefSeq" id="WP_216858032.1">
    <property type="nucleotide sequence ID" value="NZ_CP053892.1"/>
</dbReference>
<evidence type="ECO:0000313" key="1">
    <source>
        <dbReference type="EMBL" id="QKG24625.1"/>
    </source>
</evidence>
<reference evidence="1 2" key="1">
    <citation type="submission" date="2020-05" db="EMBL/GenBank/DDBJ databases">
        <title>Actinomadura verrucosospora NRRL-B18236 (PFL_A860) Genome sequencing and assembly.</title>
        <authorList>
            <person name="Samborskyy M."/>
        </authorList>
    </citation>
    <scope>NUCLEOTIDE SEQUENCE [LARGE SCALE GENOMIC DNA]</scope>
    <source>
        <strain evidence="1 2">NRRL:B18236</strain>
    </source>
</reference>
<accession>A0A7D4A7W3</accession>
<protein>
    <submittedName>
        <fullName evidence="1">Transcriptional regulator, TetR-family</fullName>
    </submittedName>
</protein>
<dbReference type="Proteomes" id="UP000501240">
    <property type="component" value="Chromosome"/>
</dbReference>
<proteinExistence type="predicted"/>
<gene>
    <name evidence="1" type="ORF">ACTIVE_6274</name>
</gene>
<dbReference type="AlphaFoldDB" id="A0A7D4A7W3"/>
<sequence>MSLEALAISDPGMAGHAYQKHLSGLADHLAGVLQSDGLSAAAASCPALEVMGPAHGVGTLSMAGQLSEPDAQTLIKNYLARLEPRLSP</sequence>